<evidence type="ECO:0000259" key="1">
    <source>
        <dbReference type="Pfam" id="PF01841"/>
    </source>
</evidence>
<reference evidence="3" key="1">
    <citation type="journal article" date="2019" name="Int. J. Syst. Evol. Microbiol.">
        <title>The Global Catalogue of Microorganisms (GCM) 10K type strain sequencing project: providing services to taxonomists for standard genome sequencing and annotation.</title>
        <authorList>
            <consortium name="The Broad Institute Genomics Platform"/>
            <consortium name="The Broad Institute Genome Sequencing Center for Infectious Disease"/>
            <person name="Wu L."/>
            <person name="Ma J."/>
        </authorList>
    </citation>
    <scope>NUCLEOTIDE SEQUENCE [LARGE SCALE GENOMIC DNA]</scope>
    <source>
        <strain evidence="3">CGMCC 1.12286</strain>
    </source>
</reference>
<gene>
    <name evidence="2" type="ORF">ACFSB2_06565</name>
</gene>
<keyword evidence="3" id="KW-1185">Reference proteome</keyword>
<dbReference type="RefSeq" id="WP_377942238.1">
    <property type="nucleotide sequence ID" value="NZ_JBHUCX010000020.1"/>
</dbReference>
<organism evidence="2 3">
    <name type="scientific">Alicyclobacillus fodiniaquatilis</name>
    <dbReference type="NCBI Taxonomy" id="1661150"/>
    <lineage>
        <taxon>Bacteria</taxon>
        <taxon>Bacillati</taxon>
        <taxon>Bacillota</taxon>
        <taxon>Bacilli</taxon>
        <taxon>Bacillales</taxon>
        <taxon>Alicyclobacillaceae</taxon>
        <taxon>Alicyclobacillus</taxon>
    </lineage>
</organism>
<dbReference type="Proteomes" id="UP001597079">
    <property type="component" value="Unassembled WGS sequence"/>
</dbReference>
<protein>
    <submittedName>
        <fullName evidence="2">Transglutaminase-like domain-containing protein</fullName>
    </submittedName>
</protein>
<dbReference type="Pfam" id="PF01841">
    <property type="entry name" value="Transglut_core"/>
    <property type="match status" value="1"/>
</dbReference>
<dbReference type="InterPro" id="IPR002931">
    <property type="entry name" value="Transglutaminase-like"/>
</dbReference>
<accession>A0ABW4JDF7</accession>
<dbReference type="Gene3D" id="3.10.620.30">
    <property type="match status" value="1"/>
</dbReference>
<dbReference type="SUPFAM" id="SSF54001">
    <property type="entry name" value="Cysteine proteinases"/>
    <property type="match status" value="1"/>
</dbReference>
<feature type="domain" description="Transglutaminase-like" evidence="1">
    <location>
        <begin position="48"/>
        <end position="150"/>
    </location>
</feature>
<comment type="caution">
    <text evidence="2">The sequence shown here is derived from an EMBL/GenBank/DDBJ whole genome shotgun (WGS) entry which is preliminary data.</text>
</comment>
<dbReference type="InterPro" id="IPR038765">
    <property type="entry name" value="Papain-like_cys_pep_sf"/>
</dbReference>
<proteinExistence type="predicted"/>
<dbReference type="EMBL" id="JBHUCX010000020">
    <property type="protein sequence ID" value="MFD1674367.1"/>
    <property type="molecule type" value="Genomic_DNA"/>
</dbReference>
<sequence>MDRRFQWSLLEYRHTEKSCFFDEYIWANEPELRAYVRRETGLQEVLSSIESEWNQILKMMDWVNNLSAHQGINEAPDLGALQLLQGVQAGTVTFRCVEFAHMFQHILSAYGIPARVIGVRRPDSHIGLGKGHVVVDVWSNDFQKWIVLDPQLNTFYTDHKGTPLSVFELHDRVRAGMFDDIIMSRGSELSVELDGVEARDNTNYDSLEVPVGFERDEIWESLPEHGDFAGFVRFWQEYYHQFVVRRTYRFNRAKSESGSSGGNELYYYASHEMPPIVFQRMRQTCEYTCERSKIDFPINGAEIQWTPIEVTEETPIEDTRRITLHLKHSMPWFDHFDVIANGEHFRLNKNETDIQLQADENCISITPVNDSGRRGSTSVVKMYVN</sequence>
<evidence type="ECO:0000313" key="2">
    <source>
        <dbReference type="EMBL" id="MFD1674367.1"/>
    </source>
</evidence>
<evidence type="ECO:0000313" key="3">
    <source>
        <dbReference type="Proteomes" id="UP001597079"/>
    </source>
</evidence>
<name>A0ABW4JDF7_9BACL</name>